<sequence length="323" mass="33902">MTRLNRRHLLSLMGATALTGCAPAISTAQLGDDPFEGGIGGTGIVGLMTGAGSVLVNGLRVELPSNVRVFANGRAASDTMLVPGTALSLVARTRLGRFEAQQIDIDAPLTGTLTRNRQGYAINGTALRLDTAQSAAAVIGQRVVAHGLWQPDGSLHASLLQLAPQSGDSVAGVAVGSPDTGWRIGQTPIKLADGDILIAGQFAIVSGQFTGGALASASVELGRFRGGQSLRQLSIEGYLEPIEEDPGFRISGLGHSFARRLTLDPFARLRAVYFGPYDGRFRARRAVVLPEPQRLRQALLQPEEGENFAKGLTGSAARAIDTR</sequence>
<gene>
    <name evidence="2" type="ORF">ACERZ8_02820</name>
</gene>
<keyword evidence="3" id="KW-1185">Reference proteome</keyword>
<dbReference type="PROSITE" id="PS51318">
    <property type="entry name" value="TAT"/>
    <property type="match status" value="1"/>
</dbReference>
<feature type="chain" id="PRO_5045499351" description="DUF5666 domain-containing protein" evidence="1">
    <location>
        <begin position="25"/>
        <end position="323"/>
    </location>
</feature>
<comment type="caution">
    <text evidence="2">The sequence shown here is derived from an EMBL/GenBank/DDBJ whole genome shotgun (WGS) entry which is preliminary data.</text>
</comment>
<evidence type="ECO:0000313" key="2">
    <source>
        <dbReference type="EMBL" id="MFL4468853.1"/>
    </source>
</evidence>
<dbReference type="RefSeq" id="WP_407590595.1">
    <property type="nucleotide sequence ID" value="NZ_JBHDIY010000002.1"/>
</dbReference>
<accession>A0ABW8UNZ7</accession>
<proteinExistence type="predicted"/>
<dbReference type="Proteomes" id="UP001627408">
    <property type="component" value="Unassembled WGS sequence"/>
</dbReference>
<evidence type="ECO:0000256" key="1">
    <source>
        <dbReference type="SAM" id="SignalP"/>
    </source>
</evidence>
<protein>
    <recommendedName>
        <fullName evidence="4">DUF5666 domain-containing protein</fullName>
    </recommendedName>
</protein>
<reference evidence="2 3" key="1">
    <citation type="submission" date="2024-08" db="EMBL/GenBank/DDBJ databases">
        <title>Tateyamaria sp. nov., isolated from marine algae.</title>
        <authorList>
            <person name="Choi B.J."/>
            <person name="Kim J.M."/>
            <person name="Lee J.K."/>
            <person name="Choi D.G."/>
            <person name="Bayburt H."/>
            <person name="Baek J.H."/>
            <person name="Han D.M."/>
            <person name="Jeon C.O."/>
        </authorList>
    </citation>
    <scope>NUCLEOTIDE SEQUENCE [LARGE SCALE GENOMIC DNA]</scope>
    <source>
        <strain evidence="2 3">KMU-156</strain>
    </source>
</reference>
<dbReference type="EMBL" id="JBHDIY010000002">
    <property type="protein sequence ID" value="MFL4468853.1"/>
    <property type="molecule type" value="Genomic_DNA"/>
</dbReference>
<organism evidence="2 3">
    <name type="scientific">Tateyamaria armeniaca</name>
    <dbReference type="NCBI Taxonomy" id="2518930"/>
    <lineage>
        <taxon>Bacteria</taxon>
        <taxon>Pseudomonadati</taxon>
        <taxon>Pseudomonadota</taxon>
        <taxon>Alphaproteobacteria</taxon>
        <taxon>Rhodobacterales</taxon>
        <taxon>Roseobacteraceae</taxon>
        <taxon>Tateyamaria</taxon>
    </lineage>
</organism>
<dbReference type="InterPro" id="IPR006311">
    <property type="entry name" value="TAT_signal"/>
</dbReference>
<evidence type="ECO:0008006" key="4">
    <source>
        <dbReference type="Google" id="ProtNLM"/>
    </source>
</evidence>
<evidence type="ECO:0000313" key="3">
    <source>
        <dbReference type="Proteomes" id="UP001627408"/>
    </source>
</evidence>
<name>A0ABW8UNZ7_9RHOB</name>
<keyword evidence="1" id="KW-0732">Signal</keyword>
<dbReference type="PROSITE" id="PS51257">
    <property type="entry name" value="PROKAR_LIPOPROTEIN"/>
    <property type="match status" value="1"/>
</dbReference>
<feature type="signal peptide" evidence="1">
    <location>
        <begin position="1"/>
        <end position="24"/>
    </location>
</feature>